<dbReference type="EMBL" id="JAAIKB010000002">
    <property type="protein sequence ID" value="NGM19716.1"/>
    <property type="molecule type" value="Genomic_DNA"/>
</dbReference>
<keyword evidence="3" id="KW-0274">FAD</keyword>
<keyword evidence="4" id="KW-0560">Oxidoreductase</keyword>
<dbReference type="SUPFAM" id="SSF54373">
    <property type="entry name" value="FAD-linked reductases, C-terminal domain"/>
    <property type="match status" value="1"/>
</dbReference>
<reference evidence="7 8" key="2">
    <citation type="submission" date="2020-03" db="EMBL/GenBank/DDBJ databases">
        <title>Roseomonas stagni sp. nov., isolated from pond water in Japan.</title>
        <authorList>
            <person name="Furuhata K."/>
            <person name="Miyamoto H."/>
            <person name="Goto K."/>
        </authorList>
    </citation>
    <scope>NUCLEOTIDE SEQUENCE [LARGE SCALE GENOMIC DNA]</scope>
    <source>
        <strain evidence="7 8">PeD5</strain>
    </source>
</reference>
<organism evidence="7 8">
    <name type="scientific">Falsiroseomonas algicola</name>
    <dbReference type="NCBI Taxonomy" id="2716930"/>
    <lineage>
        <taxon>Bacteria</taxon>
        <taxon>Pseudomonadati</taxon>
        <taxon>Pseudomonadota</taxon>
        <taxon>Alphaproteobacteria</taxon>
        <taxon>Acetobacterales</taxon>
        <taxon>Roseomonadaceae</taxon>
        <taxon>Falsiroseomonas</taxon>
    </lineage>
</organism>
<evidence type="ECO:0000259" key="6">
    <source>
        <dbReference type="Pfam" id="PF01494"/>
    </source>
</evidence>
<dbReference type="InterPro" id="IPR002938">
    <property type="entry name" value="FAD-bd"/>
</dbReference>
<keyword evidence="5" id="KW-0503">Monooxygenase</keyword>
<evidence type="ECO:0000256" key="4">
    <source>
        <dbReference type="ARBA" id="ARBA00023002"/>
    </source>
</evidence>
<dbReference type="PANTHER" id="PTHR13789:SF318">
    <property type="entry name" value="GERANYLGERANYL DIPHOSPHATE REDUCTASE"/>
    <property type="match status" value="1"/>
</dbReference>
<protein>
    <submittedName>
        <fullName evidence="7">NAD(P)-binding protein</fullName>
    </submittedName>
</protein>
<reference evidence="7 8" key="1">
    <citation type="submission" date="2020-02" db="EMBL/GenBank/DDBJ databases">
        <authorList>
            <person name="Kim H.M."/>
            <person name="Jeon C.O."/>
        </authorList>
    </citation>
    <scope>NUCLEOTIDE SEQUENCE [LARGE SCALE GENOMIC DNA]</scope>
    <source>
        <strain evidence="7 8">PeD5</strain>
    </source>
</reference>
<dbReference type="GO" id="GO:0004497">
    <property type="term" value="F:monooxygenase activity"/>
    <property type="evidence" value="ECO:0007669"/>
    <property type="project" value="UniProtKB-KW"/>
</dbReference>
<dbReference type="PANTHER" id="PTHR13789">
    <property type="entry name" value="MONOOXYGENASE"/>
    <property type="match status" value="1"/>
</dbReference>
<proteinExistence type="predicted"/>
<accession>A0A6M1LHC5</accession>
<sequence length="379" mass="41054">MPPIGVLGAGIGGLAAAIALRQAGRDVVVFEQAARFARVGADINLTPNAVRALDGIGLGPALRETAARPRFRISRLWDTGEETSRLGMAEEAEDRYGAPQLTLHRADLMSALEAALPAEVLRLGRKAVSVTEAENGVTIGFADGRSEVVSALVGADGIHSVARAALFGQESPRFTGVVAFRAVVPAARLAGVPNLDSFTKWWGPTPESQIVTFPLNRGQDIFIFATTAQESWRHESWTQPGSVEELRGFYADFHPEARALLDACDEVLKTALWERDPLPEWSRGRVTLLGDAAHPMMPFMAQGAGMAIEDAIVLARAVADTSDIETAFRRYEEARRGRTARIQLGSRANTWLREAGNADWVYGYDSWQVPLPADDRQAA</sequence>
<evidence type="ECO:0000256" key="1">
    <source>
        <dbReference type="ARBA" id="ARBA00001974"/>
    </source>
</evidence>
<comment type="cofactor">
    <cofactor evidence="1">
        <name>FAD</name>
        <dbReference type="ChEBI" id="CHEBI:57692"/>
    </cofactor>
</comment>
<evidence type="ECO:0000256" key="2">
    <source>
        <dbReference type="ARBA" id="ARBA00022630"/>
    </source>
</evidence>
<dbReference type="AlphaFoldDB" id="A0A6M1LHC5"/>
<evidence type="ECO:0000313" key="8">
    <source>
        <dbReference type="Proteomes" id="UP000475385"/>
    </source>
</evidence>
<comment type="caution">
    <text evidence="7">The sequence shown here is derived from an EMBL/GenBank/DDBJ whole genome shotgun (WGS) entry which is preliminary data.</text>
</comment>
<evidence type="ECO:0000256" key="5">
    <source>
        <dbReference type="ARBA" id="ARBA00023033"/>
    </source>
</evidence>
<dbReference type="Pfam" id="PF01494">
    <property type="entry name" value="FAD_binding_3"/>
    <property type="match status" value="1"/>
</dbReference>
<dbReference type="GO" id="GO:0071949">
    <property type="term" value="F:FAD binding"/>
    <property type="evidence" value="ECO:0007669"/>
    <property type="project" value="InterPro"/>
</dbReference>
<gene>
    <name evidence="7" type="ORF">G3576_06795</name>
</gene>
<dbReference type="Gene3D" id="3.50.50.60">
    <property type="entry name" value="FAD/NAD(P)-binding domain"/>
    <property type="match status" value="1"/>
</dbReference>
<dbReference type="InterPro" id="IPR036188">
    <property type="entry name" value="FAD/NAD-bd_sf"/>
</dbReference>
<dbReference type="Proteomes" id="UP000475385">
    <property type="component" value="Unassembled WGS sequence"/>
</dbReference>
<feature type="domain" description="FAD-binding" evidence="6">
    <location>
        <begin position="5"/>
        <end position="335"/>
    </location>
</feature>
<dbReference type="SUPFAM" id="SSF51905">
    <property type="entry name" value="FAD/NAD(P)-binding domain"/>
    <property type="match status" value="1"/>
</dbReference>
<keyword evidence="8" id="KW-1185">Reference proteome</keyword>
<evidence type="ECO:0000256" key="3">
    <source>
        <dbReference type="ARBA" id="ARBA00022827"/>
    </source>
</evidence>
<name>A0A6M1LHC5_9PROT</name>
<keyword evidence="2" id="KW-0285">Flavoprotein</keyword>
<dbReference type="PRINTS" id="PR00420">
    <property type="entry name" value="RNGMNOXGNASE"/>
</dbReference>
<evidence type="ECO:0000313" key="7">
    <source>
        <dbReference type="EMBL" id="NGM19716.1"/>
    </source>
</evidence>
<dbReference type="InterPro" id="IPR050493">
    <property type="entry name" value="FAD-dep_Monooxygenase_BioMet"/>
</dbReference>